<evidence type="ECO:0000256" key="1">
    <source>
        <dbReference type="ARBA" id="ARBA00009981"/>
    </source>
</evidence>
<gene>
    <name evidence="2" type="ORF">IQ251_07775</name>
</gene>
<name>A0A929FX66_9PSEU</name>
<proteinExistence type="inferred from homology"/>
<evidence type="ECO:0000313" key="2">
    <source>
        <dbReference type="EMBL" id="MBE9374346.1"/>
    </source>
</evidence>
<dbReference type="NCBIfam" id="TIGR01552">
    <property type="entry name" value="phd_fam"/>
    <property type="match status" value="1"/>
</dbReference>
<dbReference type="SUPFAM" id="SSF143120">
    <property type="entry name" value="YefM-like"/>
    <property type="match status" value="1"/>
</dbReference>
<comment type="similarity">
    <text evidence="1">Belongs to the phD/YefM antitoxin family.</text>
</comment>
<dbReference type="InterPro" id="IPR036165">
    <property type="entry name" value="YefM-like_sf"/>
</dbReference>
<dbReference type="Gene3D" id="3.40.1620.10">
    <property type="entry name" value="YefM-like domain"/>
    <property type="match status" value="1"/>
</dbReference>
<dbReference type="Proteomes" id="UP000598360">
    <property type="component" value="Unassembled WGS sequence"/>
</dbReference>
<protein>
    <submittedName>
        <fullName evidence="2">Type II toxin-antitoxin system prevent-host-death family antitoxin</fullName>
    </submittedName>
</protein>
<keyword evidence="3" id="KW-1185">Reference proteome</keyword>
<comment type="caution">
    <text evidence="2">The sequence shown here is derived from an EMBL/GenBank/DDBJ whole genome shotgun (WGS) entry which is preliminary data.</text>
</comment>
<evidence type="ECO:0000313" key="3">
    <source>
        <dbReference type="Proteomes" id="UP000598360"/>
    </source>
</evidence>
<sequence length="84" mass="8634">MAVEFTADEAAARLTELMDRVESGDEVVITRFGAPSVRLEPAGPGSGAMRAGVISAAWTAPTAVAAFDMGTDYAGPGDWADWSG</sequence>
<organism evidence="2 3">
    <name type="scientific">Saccharopolyspora montiporae</name>
    <dbReference type="NCBI Taxonomy" id="2781240"/>
    <lineage>
        <taxon>Bacteria</taxon>
        <taxon>Bacillati</taxon>
        <taxon>Actinomycetota</taxon>
        <taxon>Actinomycetes</taxon>
        <taxon>Pseudonocardiales</taxon>
        <taxon>Pseudonocardiaceae</taxon>
        <taxon>Saccharopolyspora</taxon>
    </lineage>
</organism>
<dbReference type="EMBL" id="JADEYC010000012">
    <property type="protein sequence ID" value="MBE9374346.1"/>
    <property type="molecule type" value="Genomic_DNA"/>
</dbReference>
<dbReference type="RefSeq" id="WP_193927790.1">
    <property type="nucleotide sequence ID" value="NZ_JADEYC010000012.1"/>
</dbReference>
<reference evidence="2" key="1">
    <citation type="submission" date="2020-10" db="EMBL/GenBank/DDBJ databases">
        <title>Diversity and distribution of actinomycetes associated with coral in the coast of Hainan.</title>
        <authorList>
            <person name="Li F."/>
        </authorList>
    </citation>
    <scope>NUCLEOTIDE SEQUENCE</scope>
    <source>
        <strain evidence="2">HNM0983</strain>
    </source>
</reference>
<dbReference type="AlphaFoldDB" id="A0A929FX66"/>
<accession>A0A929FX66</accession>